<sequence>MSLVDRDIDYGSAAVGTLVGLAGLLFLVEPVVGPLALGGLRVRPVALSTVVLALGFGLGGVVYLRRGQRLIGIAHAVGAVGWGLLALAPAFGSETALVLGLAVVVGGAVALVVQGSRNRDRG</sequence>
<evidence type="ECO:0000313" key="3">
    <source>
        <dbReference type="Proteomes" id="UP000199076"/>
    </source>
</evidence>
<gene>
    <name evidence="2" type="ORF">SAMN05216218_103189</name>
</gene>
<keyword evidence="1" id="KW-0812">Transmembrane</keyword>
<accession>A0A1G7HXD7</accession>
<keyword evidence="1" id="KW-1133">Transmembrane helix</keyword>
<evidence type="ECO:0008006" key="4">
    <source>
        <dbReference type="Google" id="ProtNLM"/>
    </source>
</evidence>
<name>A0A1G7HXD7_9EURY</name>
<feature type="transmembrane region" description="Helical" evidence="1">
    <location>
        <begin position="45"/>
        <end position="64"/>
    </location>
</feature>
<dbReference type="Proteomes" id="UP000199076">
    <property type="component" value="Unassembled WGS sequence"/>
</dbReference>
<proteinExistence type="predicted"/>
<protein>
    <recommendedName>
        <fullName evidence="4">Integral membrane protein</fullName>
    </recommendedName>
</protein>
<feature type="transmembrane region" description="Helical" evidence="1">
    <location>
        <begin position="12"/>
        <end position="33"/>
    </location>
</feature>
<organism evidence="2 3">
    <name type="scientific">Halorientalis regularis</name>
    <dbReference type="NCBI Taxonomy" id="660518"/>
    <lineage>
        <taxon>Archaea</taxon>
        <taxon>Methanobacteriati</taxon>
        <taxon>Methanobacteriota</taxon>
        <taxon>Stenosarchaea group</taxon>
        <taxon>Halobacteria</taxon>
        <taxon>Halobacteriales</taxon>
        <taxon>Haloarculaceae</taxon>
        <taxon>Halorientalis</taxon>
    </lineage>
</organism>
<feature type="transmembrane region" description="Helical" evidence="1">
    <location>
        <begin position="96"/>
        <end position="113"/>
    </location>
</feature>
<evidence type="ECO:0000313" key="2">
    <source>
        <dbReference type="EMBL" id="SDF04906.1"/>
    </source>
</evidence>
<keyword evidence="3" id="KW-1185">Reference proteome</keyword>
<dbReference type="STRING" id="660518.SAMN05216218_103189"/>
<feature type="transmembrane region" description="Helical" evidence="1">
    <location>
        <begin position="71"/>
        <end position="90"/>
    </location>
</feature>
<keyword evidence="1" id="KW-0472">Membrane</keyword>
<reference evidence="3" key="1">
    <citation type="submission" date="2016-10" db="EMBL/GenBank/DDBJ databases">
        <authorList>
            <person name="Varghese N."/>
            <person name="Submissions S."/>
        </authorList>
    </citation>
    <scope>NUCLEOTIDE SEQUENCE [LARGE SCALE GENOMIC DNA]</scope>
    <source>
        <strain evidence="3">IBRC-M 10760</strain>
    </source>
</reference>
<dbReference type="RefSeq" id="WP_245681144.1">
    <property type="nucleotide sequence ID" value="NZ_FNBK01000003.1"/>
</dbReference>
<evidence type="ECO:0000256" key="1">
    <source>
        <dbReference type="SAM" id="Phobius"/>
    </source>
</evidence>
<dbReference type="EMBL" id="FNBK01000003">
    <property type="protein sequence ID" value="SDF04906.1"/>
    <property type="molecule type" value="Genomic_DNA"/>
</dbReference>
<dbReference type="AlphaFoldDB" id="A0A1G7HXD7"/>